<dbReference type="EMBL" id="LR796322">
    <property type="protein sequence ID" value="CAB4136485.1"/>
    <property type="molecule type" value="Genomic_DNA"/>
</dbReference>
<accession>A0A6J5MYT0</accession>
<gene>
    <name evidence="1" type="ORF">UFOVP304_60</name>
    <name evidence="2" type="ORF">UFOVP584_25</name>
</gene>
<name>A0A6J5MYT0_9CAUD</name>
<evidence type="ECO:0000313" key="2">
    <source>
        <dbReference type="EMBL" id="CAB4151592.1"/>
    </source>
</evidence>
<organism evidence="2">
    <name type="scientific">uncultured Caudovirales phage</name>
    <dbReference type="NCBI Taxonomy" id="2100421"/>
    <lineage>
        <taxon>Viruses</taxon>
        <taxon>Duplodnaviria</taxon>
        <taxon>Heunggongvirae</taxon>
        <taxon>Uroviricota</taxon>
        <taxon>Caudoviricetes</taxon>
        <taxon>Peduoviridae</taxon>
        <taxon>Maltschvirus</taxon>
        <taxon>Maltschvirus maltsch</taxon>
    </lineage>
</organism>
<reference evidence="2" key="1">
    <citation type="submission" date="2020-04" db="EMBL/GenBank/DDBJ databases">
        <authorList>
            <person name="Chiriac C."/>
            <person name="Salcher M."/>
            <person name="Ghai R."/>
            <person name="Kavagutti S V."/>
        </authorList>
    </citation>
    <scope>NUCLEOTIDE SEQUENCE</scope>
</reference>
<proteinExistence type="predicted"/>
<dbReference type="EMBL" id="LR796554">
    <property type="protein sequence ID" value="CAB4151592.1"/>
    <property type="molecule type" value="Genomic_DNA"/>
</dbReference>
<evidence type="ECO:0000313" key="1">
    <source>
        <dbReference type="EMBL" id="CAB4136485.1"/>
    </source>
</evidence>
<sequence length="50" mass="5708">MGRKEDKTIKVKVCILNKQNASINFSVRLKDGLTKKEAIEKSVEFLKSKL</sequence>
<protein>
    <submittedName>
        <fullName evidence="2">Uncharacterized protein</fullName>
    </submittedName>
</protein>